<comment type="caution">
    <text evidence="2">The sequence shown here is derived from an EMBL/GenBank/DDBJ whole genome shotgun (WGS) entry which is preliminary data.</text>
</comment>
<feature type="compositionally biased region" description="Basic and acidic residues" evidence="1">
    <location>
        <begin position="33"/>
        <end position="64"/>
    </location>
</feature>
<feature type="region of interest" description="Disordered" evidence="1">
    <location>
        <begin position="139"/>
        <end position="344"/>
    </location>
</feature>
<accession>A0A8S9MIN7</accession>
<evidence type="ECO:0000313" key="3">
    <source>
        <dbReference type="Proteomes" id="UP000712281"/>
    </source>
</evidence>
<dbReference type="EMBL" id="QGKW02000007">
    <property type="protein sequence ID" value="KAF2618842.1"/>
    <property type="molecule type" value="Genomic_DNA"/>
</dbReference>
<feature type="compositionally biased region" description="Basic and acidic residues" evidence="1">
    <location>
        <begin position="213"/>
        <end position="254"/>
    </location>
</feature>
<evidence type="ECO:0000256" key="1">
    <source>
        <dbReference type="SAM" id="MobiDB-lite"/>
    </source>
</evidence>
<feature type="compositionally biased region" description="Acidic residues" evidence="1">
    <location>
        <begin position="182"/>
        <end position="204"/>
    </location>
</feature>
<dbReference type="AlphaFoldDB" id="A0A8S9MIN7"/>
<proteinExistence type="predicted"/>
<feature type="compositionally biased region" description="Basic and acidic residues" evidence="1">
    <location>
        <begin position="1"/>
        <end position="12"/>
    </location>
</feature>
<gene>
    <name evidence="2" type="ORF">F2Q68_00039654</name>
</gene>
<feature type="region of interest" description="Disordered" evidence="1">
    <location>
        <begin position="1"/>
        <end position="64"/>
    </location>
</feature>
<protein>
    <submittedName>
        <fullName evidence="2">Uncharacterized protein</fullName>
    </submittedName>
</protein>
<feature type="compositionally biased region" description="Polar residues" evidence="1">
    <location>
        <begin position="327"/>
        <end position="344"/>
    </location>
</feature>
<sequence length="344" mass="38770">MSYERRRTDHLSRSNNLSRSNRSPDSQRTVSEPYRERRKELQDQGTAERETEQERERESEEARRWRLKGKAIADGSAGKTVAIESDRTASGIIKAIELADTLLPENQVIPDRHKYAADPHKAIQTASKTVAPMPIEIREIQGPERERSKEGQAEKQTGEKELELLSEEEINQITEQYASVDFEMDEDMLNDDDLLDEAEEEDAVIPETQEVALQDKQRQRLVDREPRAAEEEKEETRKTTMEARLAIERSKQNQKDLLPPLSINKRRGTRSPDMKGTAASKKLAVRGRASPKGKLVRQGRPGSLRASGSALVPRTELYPSAVRSRKTTAASGSVGSQKPPSTHI</sequence>
<name>A0A8S9MIN7_BRACR</name>
<evidence type="ECO:0000313" key="2">
    <source>
        <dbReference type="EMBL" id="KAF2618842.1"/>
    </source>
</evidence>
<feature type="compositionally biased region" description="Basic residues" evidence="1">
    <location>
        <begin position="283"/>
        <end position="297"/>
    </location>
</feature>
<feature type="compositionally biased region" description="Basic and acidic residues" evidence="1">
    <location>
        <begin position="139"/>
        <end position="163"/>
    </location>
</feature>
<dbReference type="Proteomes" id="UP000712281">
    <property type="component" value="Unassembled WGS sequence"/>
</dbReference>
<organism evidence="2 3">
    <name type="scientific">Brassica cretica</name>
    <name type="common">Mustard</name>
    <dbReference type="NCBI Taxonomy" id="69181"/>
    <lineage>
        <taxon>Eukaryota</taxon>
        <taxon>Viridiplantae</taxon>
        <taxon>Streptophyta</taxon>
        <taxon>Embryophyta</taxon>
        <taxon>Tracheophyta</taxon>
        <taxon>Spermatophyta</taxon>
        <taxon>Magnoliopsida</taxon>
        <taxon>eudicotyledons</taxon>
        <taxon>Gunneridae</taxon>
        <taxon>Pentapetalae</taxon>
        <taxon>rosids</taxon>
        <taxon>malvids</taxon>
        <taxon>Brassicales</taxon>
        <taxon>Brassicaceae</taxon>
        <taxon>Brassiceae</taxon>
        <taxon>Brassica</taxon>
    </lineage>
</organism>
<feature type="compositionally biased region" description="Low complexity" evidence="1">
    <location>
        <begin position="13"/>
        <end position="23"/>
    </location>
</feature>
<reference evidence="2" key="1">
    <citation type="submission" date="2019-12" db="EMBL/GenBank/DDBJ databases">
        <title>Genome sequencing and annotation of Brassica cretica.</title>
        <authorList>
            <person name="Studholme D.J."/>
            <person name="Sarris P.F."/>
        </authorList>
    </citation>
    <scope>NUCLEOTIDE SEQUENCE</scope>
    <source>
        <strain evidence="2">PFS-001/15</strain>
        <tissue evidence="2">Leaf</tissue>
    </source>
</reference>